<dbReference type="PANTHER" id="PTHR16768">
    <property type="entry name" value="DOWN REGULATED IN RENAL CARCINOMA 1/TU3A"/>
    <property type="match status" value="1"/>
</dbReference>
<dbReference type="Pfam" id="PF06625">
    <property type="entry name" value="DUF1151"/>
    <property type="match status" value="1"/>
</dbReference>
<evidence type="ECO:0000313" key="6">
    <source>
        <dbReference type="EnsemblMetazoa" id="G31075.1:cds"/>
    </source>
</evidence>
<dbReference type="InterPro" id="IPR001452">
    <property type="entry name" value="SH3_domain"/>
</dbReference>
<sequence>MEVYFAVSAFEAPQGEGSENILSFDKGDKFEIYDCHRNSSEWWGARALKDSCVGYVPSKYMKYEERVIEQWGANQHGSTSAVPQTEVKDMQKSGGMKPPDPVTPDTPIPDYEDDMEEVRLRPQQRRFFRQFSNIISSIVSIDDSYDLPEPEPDYQDDDVIDAPTEKENTIDMLSHSLQEKVILRERKSSNSDLDKRLSDPGNDELLIKPKKLANPCIASPARMAVHKELLLNYKLGKNVLDKPELNKVFEKVKEKHRVQEWESQKKPNKRTSLEMKLEQQASRLKEQEDSMKPIKEKAEKESELSRIQSKILSKSVNGTAGNKKV</sequence>
<evidence type="ECO:0000256" key="2">
    <source>
        <dbReference type="ARBA" id="ARBA00023054"/>
    </source>
</evidence>
<dbReference type="OMA" id="SHRIPKV"/>
<dbReference type="SMART" id="SM00326">
    <property type="entry name" value="SH3"/>
    <property type="match status" value="1"/>
</dbReference>
<name>A0A8W8M8L9_MAGGI</name>
<dbReference type="PROSITE" id="PS50002">
    <property type="entry name" value="SH3"/>
    <property type="match status" value="1"/>
</dbReference>
<organism evidence="6 7">
    <name type="scientific">Magallana gigas</name>
    <name type="common">Pacific oyster</name>
    <name type="synonym">Crassostrea gigas</name>
    <dbReference type="NCBI Taxonomy" id="29159"/>
    <lineage>
        <taxon>Eukaryota</taxon>
        <taxon>Metazoa</taxon>
        <taxon>Spiralia</taxon>
        <taxon>Lophotrochozoa</taxon>
        <taxon>Mollusca</taxon>
        <taxon>Bivalvia</taxon>
        <taxon>Autobranchia</taxon>
        <taxon>Pteriomorphia</taxon>
        <taxon>Ostreida</taxon>
        <taxon>Ostreoidea</taxon>
        <taxon>Ostreidae</taxon>
        <taxon>Magallana</taxon>
    </lineage>
</organism>
<dbReference type="EnsemblMetazoa" id="G31075.1">
    <property type="protein sequence ID" value="G31075.1:cds"/>
    <property type="gene ID" value="G31075"/>
</dbReference>
<dbReference type="Proteomes" id="UP000005408">
    <property type="component" value="Unassembled WGS sequence"/>
</dbReference>
<dbReference type="InterPro" id="IPR009533">
    <property type="entry name" value="FAM107"/>
</dbReference>
<evidence type="ECO:0000313" key="7">
    <source>
        <dbReference type="Proteomes" id="UP000005408"/>
    </source>
</evidence>
<dbReference type="SUPFAM" id="SSF50044">
    <property type="entry name" value="SH3-domain"/>
    <property type="match status" value="1"/>
</dbReference>
<dbReference type="OrthoDB" id="5963205at2759"/>
<dbReference type="AlphaFoldDB" id="A0A8W8M8L9"/>
<dbReference type="PANTHER" id="PTHR16768:SF5">
    <property type="entry name" value="FI14214P"/>
    <property type="match status" value="1"/>
</dbReference>
<accession>A0A8W8M8L9</accession>
<dbReference type="Gene3D" id="2.30.30.40">
    <property type="entry name" value="SH3 Domains"/>
    <property type="match status" value="1"/>
</dbReference>
<feature type="domain" description="SH3" evidence="5">
    <location>
        <begin position="1"/>
        <end position="66"/>
    </location>
</feature>
<keyword evidence="7" id="KW-1185">Reference proteome</keyword>
<evidence type="ECO:0000256" key="1">
    <source>
        <dbReference type="ARBA" id="ARBA00022443"/>
    </source>
</evidence>
<evidence type="ECO:0000259" key="5">
    <source>
        <dbReference type="PROSITE" id="PS50002"/>
    </source>
</evidence>
<reference evidence="6" key="1">
    <citation type="submission" date="2022-08" db="UniProtKB">
        <authorList>
            <consortium name="EnsemblMetazoa"/>
        </authorList>
    </citation>
    <scope>IDENTIFICATION</scope>
    <source>
        <strain evidence="6">05x7-T-G4-1.051#20</strain>
    </source>
</reference>
<feature type="compositionally biased region" description="Polar residues" evidence="4">
    <location>
        <begin position="305"/>
        <end position="325"/>
    </location>
</feature>
<keyword evidence="1 3" id="KW-0728">SH3 domain</keyword>
<dbReference type="InterPro" id="IPR036028">
    <property type="entry name" value="SH3-like_dom_sf"/>
</dbReference>
<feature type="region of interest" description="Disordered" evidence="4">
    <location>
        <begin position="90"/>
        <end position="109"/>
    </location>
</feature>
<keyword evidence="2" id="KW-0175">Coiled coil</keyword>
<feature type="compositionally biased region" description="Pro residues" evidence="4">
    <location>
        <begin position="98"/>
        <end position="107"/>
    </location>
</feature>
<evidence type="ECO:0000256" key="4">
    <source>
        <dbReference type="SAM" id="MobiDB-lite"/>
    </source>
</evidence>
<evidence type="ECO:0000256" key="3">
    <source>
        <dbReference type="PROSITE-ProRule" id="PRU00192"/>
    </source>
</evidence>
<proteinExistence type="predicted"/>
<protein>
    <recommendedName>
        <fullName evidence="5">SH3 domain-containing protein</fullName>
    </recommendedName>
</protein>
<feature type="compositionally biased region" description="Basic and acidic residues" evidence="4">
    <location>
        <begin position="260"/>
        <end position="304"/>
    </location>
</feature>
<feature type="region of interest" description="Disordered" evidence="4">
    <location>
        <begin position="260"/>
        <end position="325"/>
    </location>
</feature>